<sequence length="261" mass="30586">MRIVTYDGTFEGLLTVVFVCYLEKLRPTDIQVEGAVEKDFVSSYRFIKTEEEKADRVYRGIEEKISREALKNCYYAYLSQEASHSLRIYRYLRLGFQKGRDIDACITEDAVKNLHGLVQKVLREKHRMLGLTRFMELEDGTLYGKIQPKYNILGLIAPHFADRLGPERWMIHDEGRNLLVIGTQGSWLQREYNIDGALKLHQREAMFQSLWKEFHQSIAITERKNKKLQQQFMPKRYWKHLTEMQGAPPPGGEKPALKKET</sequence>
<feature type="region of interest" description="Disordered" evidence="1">
    <location>
        <begin position="242"/>
        <end position="261"/>
    </location>
</feature>
<evidence type="ECO:0000313" key="4">
    <source>
        <dbReference type="Proteomes" id="UP000449710"/>
    </source>
</evidence>
<name>A0AA44BFP7_9CLOT</name>
<dbReference type="RefSeq" id="WP_160721555.1">
    <property type="nucleotide sequence ID" value="NZ_SUMG01000010.1"/>
</dbReference>
<dbReference type="AlphaFoldDB" id="A0AA44BFP7"/>
<accession>A0AA44BFP7</accession>
<comment type="caution">
    <text evidence="3">The sequence shown here is derived from an EMBL/GenBank/DDBJ whole genome shotgun (WGS) entry which is preliminary data.</text>
</comment>
<keyword evidence="4" id="KW-1185">Reference proteome</keyword>
<feature type="domain" description="DUF4130" evidence="2">
    <location>
        <begin position="87"/>
        <end position="243"/>
    </location>
</feature>
<evidence type="ECO:0000256" key="1">
    <source>
        <dbReference type="SAM" id="MobiDB-lite"/>
    </source>
</evidence>
<evidence type="ECO:0000259" key="2">
    <source>
        <dbReference type="Pfam" id="PF13566"/>
    </source>
</evidence>
<gene>
    <name evidence="3" type="ORF">ISALK_09275</name>
</gene>
<dbReference type="Pfam" id="PF13566">
    <property type="entry name" value="DUF4130"/>
    <property type="match status" value="1"/>
</dbReference>
<proteinExistence type="predicted"/>
<dbReference type="NCBIfam" id="TIGR03915">
    <property type="entry name" value="SAM_7_link_chp"/>
    <property type="match status" value="1"/>
</dbReference>
<evidence type="ECO:0000313" key="3">
    <source>
        <dbReference type="EMBL" id="NBG88691.1"/>
    </source>
</evidence>
<protein>
    <submittedName>
        <fullName evidence="3">DNA metabolism protein</fullName>
    </submittedName>
</protein>
<dbReference type="InterPro" id="IPR025404">
    <property type="entry name" value="DUF4130"/>
</dbReference>
<organism evidence="3 4">
    <name type="scientific">Isachenkonia alkalipeptolytica</name>
    <dbReference type="NCBI Taxonomy" id="2565777"/>
    <lineage>
        <taxon>Bacteria</taxon>
        <taxon>Bacillati</taxon>
        <taxon>Bacillota</taxon>
        <taxon>Clostridia</taxon>
        <taxon>Eubacteriales</taxon>
        <taxon>Clostridiaceae</taxon>
        <taxon>Isachenkonia</taxon>
    </lineage>
</organism>
<reference evidence="3 4" key="1">
    <citation type="submission" date="2019-04" db="EMBL/GenBank/DDBJ databases">
        <title>Isachenkonia alkalipeptolytica gen. nov. sp. nov. a new anaerobic, alkiliphilic organothrophic bacterium capable to reduce synthesized ferrihydrite isolated from a soda lake.</title>
        <authorList>
            <person name="Toshchakov S.V."/>
            <person name="Zavarzina D.G."/>
            <person name="Zhilina T.N."/>
            <person name="Kostrikina N.A."/>
            <person name="Kublanov I.V."/>
        </authorList>
    </citation>
    <scope>NUCLEOTIDE SEQUENCE [LARGE SCALE GENOMIC DNA]</scope>
    <source>
        <strain evidence="3 4">Z-1701</strain>
    </source>
</reference>
<dbReference type="InterPro" id="IPR023875">
    <property type="entry name" value="DNA_repair_put"/>
</dbReference>
<dbReference type="Proteomes" id="UP000449710">
    <property type="component" value="Unassembled WGS sequence"/>
</dbReference>
<dbReference type="EMBL" id="SUMG01000010">
    <property type="protein sequence ID" value="NBG88691.1"/>
    <property type="molecule type" value="Genomic_DNA"/>
</dbReference>